<proteinExistence type="inferred from homology"/>
<dbReference type="Proteomes" id="UP000070163">
    <property type="component" value="Unassembled WGS sequence"/>
</dbReference>
<dbReference type="Pfam" id="PF03683">
    <property type="entry name" value="UPF0175"/>
    <property type="match status" value="1"/>
</dbReference>
<dbReference type="InterPro" id="IPR005368">
    <property type="entry name" value="UPF0175"/>
</dbReference>
<dbReference type="InterPro" id="IPR052264">
    <property type="entry name" value="UPF0175_domain"/>
</dbReference>
<sequence>MVEDLLRDVKILSEKGYYSEEDLEREAYRALLKNKPELRVAIAIEKYKEGGLSLNKAAEIAGITTEELKERLAERGIEIRRGLEGDEGKEKRARKLAEEF</sequence>
<evidence type="ECO:0000313" key="3">
    <source>
        <dbReference type="Proteomes" id="UP000070163"/>
    </source>
</evidence>
<gene>
    <name evidence="2" type="ORF">AKJ57_02115</name>
</gene>
<organism evidence="2 3">
    <name type="scientific">candidate division MSBL1 archaeon SCGC-AAA259A05</name>
    <dbReference type="NCBI Taxonomy" id="1698259"/>
    <lineage>
        <taxon>Archaea</taxon>
        <taxon>Methanobacteriati</taxon>
        <taxon>Methanobacteriota</taxon>
        <taxon>candidate division MSBL1</taxon>
    </lineage>
</organism>
<reference evidence="2 3" key="1">
    <citation type="journal article" date="2016" name="Sci. Rep.">
        <title>Metabolic traits of an uncultured archaeal lineage -MSBL1- from brine pools of the Red Sea.</title>
        <authorList>
            <person name="Mwirichia R."/>
            <person name="Alam I."/>
            <person name="Rashid M."/>
            <person name="Vinu M."/>
            <person name="Ba-Alawi W."/>
            <person name="Anthony Kamau A."/>
            <person name="Kamanda Ngugi D."/>
            <person name="Goker M."/>
            <person name="Klenk H.P."/>
            <person name="Bajic V."/>
            <person name="Stingl U."/>
        </authorList>
    </citation>
    <scope>NUCLEOTIDE SEQUENCE [LARGE SCALE GENOMIC DNA]</scope>
    <source>
        <strain evidence="2">SCGC-AAA259A05</strain>
    </source>
</reference>
<protein>
    <submittedName>
        <fullName evidence="2">Uncharacterized protein</fullName>
    </submittedName>
</protein>
<name>A0A133UAJ9_9EURY</name>
<evidence type="ECO:0000313" key="2">
    <source>
        <dbReference type="EMBL" id="KXA91205.1"/>
    </source>
</evidence>
<dbReference type="AlphaFoldDB" id="A0A133UAJ9"/>
<accession>A0A133UAJ9</accession>
<comment type="similarity">
    <text evidence="1">Belongs to the UPF0175 family.</text>
</comment>
<keyword evidence="3" id="KW-1185">Reference proteome</keyword>
<evidence type="ECO:0000256" key="1">
    <source>
        <dbReference type="ARBA" id="ARBA00005651"/>
    </source>
</evidence>
<dbReference type="PANTHER" id="PTHR37525">
    <property type="entry name" value="UPF0175 PROTEIN SSL1255"/>
    <property type="match status" value="1"/>
</dbReference>
<dbReference type="EMBL" id="LHXJ01000017">
    <property type="protein sequence ID" value="KXA91205.1"/>
    <property type="molecule type" value="Genomic_DNA"/>
</dbReference>
<dbReference type="PANTHER" id="PTHR37525:SF1">
    <property type="entry name" value="UPF0175 PROTEIN SSL1255"/>
    <property type="match status" value="1"/>
</dbReference>
<comment type="caution">
    <text evidence="2">The sequence shown here is derived from an EMBL/GenBank/DDBJ whole genome shotgun (WGS) entry which is preliminary data.</text>
</comment>